<gene>
    <name evidence="6" type="ORF">BJX66DRAFT_332616</name>
</gene>
<organism evidence="6 7">
    <name type="scientific">Aspergillus keveii</name>
    <dbReference type="NCBI Taxonomy" id="714993"/>
    <lineage>
        <taxon>Eukaryota</taxon>
        <taxon>Fungi</taxon>
        <taxon>Dikarya</taxon>
        <taxon>Ascomycota</taxon>
        <taxon>Pezizomycotina</taxon>
        <taxon>Eurotiomycetes</taxon>
        <taxon>Eurotiomycetidae</taxon>
        <taxon>Eurotiales</taxon>
        <taxon>Aspergillaceae</taxon>
        <taxon>Aspergillus</taxon>
        <taxon>Aspergillus subgen. Nidulantes</taxon>
    </lineage>
</organism>
<evidence type="ECO:0000256" key="3">
    <source>
        <dbReference type="ARBA" id="ARBA00023242"/>
    </source>
</evidence>
<sequence length="720" mass="79006">MSTIRTSLEYIDFDGKSSYWSFFSSVRRVVTTDSPAGTDTNDEADCDGSIHQPSPLGFGNGWRTAVLTALPPRGVVDFLAATFFRFAQGSRCYIHPEIFSRKLTAFYNRTHESEMQDSLGSQQRSTEFISLFCMVLAIGSQFADVGTPDANANTNPSSDSISSGVPSVPLDFSQLTIPSPIQNPGWRFYELSRRFLPDIISSSSMTSIQVCILQGIFLPSTKSRDTGYNMLGLALRMAINMGMHRSFNATTTSPRLHPHVRELRNRLWWSVYVAERLYSIEMGRPLSISDSEIEAPFPVVVPEWCSPSRGTGNSMDVDGLIAMAKLCQLMWKIVEAVYCKPPLSAGKEKSAIIQPRIYRQLKCELEQYKRDLPPQLKFSRSESANMTRSVAHLALTYEQATMLLTRSCLNLSTTTITTTATTTAAPAAEADKATKAFVRAQAQSCLTSALASIHILENLKSRSLLCQFSFHDSLYCIAALYVLLLVGKKPVGLTGCPSSSITTHNESTLASDSSSASASTSMPPSNKLDLRIPITQGVRILLALAKGSEAAASGLRYIIHAMQVREQEQPDHGGKPRGFGTATGHSRDTVLTEENRRAWKAWMNENGATPCYPDQIQLQLQQYPGDFSVPGHGQSQPENPAWPAWCAAEDWTPDTLTSATFTTATLSGASDLPLPQSRWIPEYHPGFEIFGRGLDLDLDFDPGVGVAGYLSPVSELFSFI</sequence>
<protein>
    <submittedName>
        <fullName evidence="6">Fungal-specific transcription factor domain-containing protein</fullName>
    </submittedName>
</protein>
<keyword evidence="2" id="KW-0804">Transcription</keyword>
<dbReference type="Proteomes" id="UP001610563">
    <property type="component" value="Unassembled WGS sequence"/>
</dbReference>
<accession>A0ABR4GLR0</accession>
<keyword evidence="1" id="KW-0805">Transcription regulation</keyword>
<evidence type="ECO:0000256" key="1">
    <source>
        <dbReference type="ARBA" id="ARBA00023015"/>
    </source>
</evidence>
<feature type="domain" description="Xylanolytic transcriptional activator regulatory" evidence="5">
    <location>
        <begin position="227"/>
        <end position="304"/>
    </location>
</feature>
<feature type="region of interest" description="Disordered" evidence="4">
    <location>
        <begin position="503"/>
        <end position="526"/>
    </location>
</feature>
<reference evidence="6 7" key="1">
    <citation type="submission" date="2024-07" db="EMBL/GenBank/DDBJ databases">
        <title>Section-level genome sequencing and comparative genomics of Aspergillus sections Usti and Cavernicolus.</title>
        <authorList>
            <consortium name="Lawrence Berkeley National Laboratory"/>
            <person name="Nybo J.L."/>
            <person name="Vesth T.C."/>
            <person name="Theobald S."/>
            <person name="Frisvad J.C."/>
            <person name="Larsen T.O."/>
            <person name="Kjaerboelling I."/>
            <person name="Rothschild-Mancinelli K."/>
            <person name="Lyhne E.K."/>
            <person name="Kogle M.E."/>
            <person name="Barry K."/>
            <person name="Clum A."/>
            <person name="Na H."/>
            <person name="Ledsgaard L."/>
            <person name="Lin J."/>
            <person name="Lipzen A."/>
            <person name="Kuo A."/>
            <person name="Riley R."/>
            <person name="Mondo S."/>
            <person name="Labutti K."/>
            <person name="Haridas S."/>
            <person name="Pangalinan J."/>
            <person name="Salamov A.A."/>
            <person name="Simmons B.A."/>
            <person name="Magnuson J.K."/>
            <person name="Chen J."/>
            <person name="Drula E."/>
            <person name="Henrissat B."/>
            <person name="Wiebenga A."/>
            <person name="Lubbers R.J."/>
            <person name="Gomes A.C."/>
            <person name="Makela M.R."/>
            <person name="Stajich J."/>
            <person name="Grigoriev I.V."/>
            <person name="Mortensen U.H."/>
            <person name="De Vries R.P."/>
            <person name="Baker S.E."/>
            <person name="Andersen M.R."/>
        </authorList>
    </citation>
    <scope>NUCLEOTIDE SEQUENCE [LARGE SCALE GENOMIC DNA]</scope>
    <source>
        <strain evidence="6 7">CBS 209.92</strain>
    </source>
</reference>
<evidence type="ECO:0000256" key="4">
    <source>
        <dbReference type="SAM" id="MobiDB-lite"/>
    </source>
</evidence>
<evidence type="ECO:0000313" key="7">
    <source>
        <dbReference type="Proteomes" id="UP001610563"/>
    </source>
</evidence>
<dbReference type="SMART" id="SM00906">
    <property type="entry name" value="Fungal_trans"/>
    <property type="match status" value="1"/>
</dbReference>
<name>A0ABR4GLR0_9EURO</name>
<dbReference type="PANTHER" id="PTHR47424">
    <property type="entry name" value="REGULATORY PROTEIN GAL4"/>
    <property type="match status" value="1"/>
</dbReference>
<comment type="caution">
    <text evidence="6">The sequence shown here is derived from an EMBL/GenBank/DDBJ whole genome shotgun (WGS) entry which is preliminary data.</text>
</comment>
<keyword evidence="7" id="KW-1185">Reference proteome</keyword>
<proteinExistence type="predicted"/>
<dbReference type="EMBL" id="JBFTWV010000005">
    <property type="protein sequence ID" value="KAL2799991.1"/>
    <property type="molecule type" value="Genomic_DNA"/>
</dbReference>
<feature type="compositionally biased region" description="Low complexity" evidence="4">
    <location>
        <begin position="507"/>
        <end position="521"/>
    </location>
</feature>
<dbReference type="PANTHER" id="PTHR47424:SF6">
    <property type="entry name" value="PROLINE UTILIZATION TRANS-ACTIVATOR"/>
    <property type="match status" value="1"/>
</dbReference>
<dbReference type="InterPro" id="IPR051127">
    <property type="entry name" value="Fungal_SecMet_Regulators"/>
</dbReference>
<evidence type="ECO:0000259" key="5">
    <source>
        <dbReference type="SMART" id="SM00906"/>
    </source>
</evidence>
<keyword evidence="3" id="KW-0539">Nucleus</keyword>
<evidence type="ECO:0000313" key="6">
    <source>
        <dbReference type="EMBL" id="KAL2799991.1"/>
    </source>
</evidence>
<feature type="region of interest" description="Disordered" evidence="4">
    <location>
        <begin position="566"/>
        <end position="588"/>
    </location>
</feature>
<dbReference type="Pfam" id="PF04082">
    <property type="entry name" value="Fungal_trans"/>
    <property type="match status" value="1"/>
</dbReference>
<evidence type="ECO:0000256" key="2">
    <source>
        <dbReference type="ARBA" id="ARBA00023163"/>
    </source>
</evidence>
<dbReference type="CDD" id="cd12148">
    <property type="entry name" value="fungal_TF_MHR"/>
    <property type="match status" value="1"/>
</dbReference>
<dbReference type="InterPro" id="IPR007219">
    <property type="entry name" value="XnlR_reg_dom"/>
</dbReference>